<dbReference type="InterPro" id="IPR002937">
    <property type="entry name" value="Amino_oxidase"/>
</dbReference>
<feature type="domain" description="Amine oxidase" evidence="1">
    <location>
        <begin position="101"/>
        <end position="365"/>
    </location>
</feature>
<dbReference type="OMA" id="ICGGDAF"/>
<keyword evidence="3" id="KW-1185">Reference proteome</keyword>
<gene>
    <name evidence="2" type="ORF">KFE25_011197</name>
</gene>
<organism evidence="2 3">
    <name type="scientific">Diacronema lutheri</name>
    <name type="common">Unicellular marine alga</name>
    <name type="synonym">Monochrysis lutheri</name>
    <dbReference type="NCBI Taxonomy" id="2081491"/>
    <lineage>
        <taxon>Eukaryota</taxon>
        <taxon>Haptista</taxon>
        <taxon>Haptophyta</taxon>
        <taxon>Pavlovophyceae</taxon>
        <taxon>Pavlovales</taxon>
        <taxon>Pavlovaceae</taxon>
        <taxon>Diacronema</taxon>
    </lineage>
</organism>
<name>A0A8J5XHK1_DIALT</name>
<dbReference type="Gene3D" id="3.50.50.60">
    <property type="entry name" value="FAD/NAD(P)-binding domain"/>
    <property type="match status" value="1"/>
</dbReference>
<dbReference type="GO" id="GO:0005576">
    <property type="term" value="C:extracellular region"/>
    <property type="evidence" value="ECO:0007669"/>
    <property type="project" value="TreeGrafter"/>
</dbReference>
<protein>
    <recommendedName>
        <fullName evidence="1">Amine oxidase domain-containing protein</fullName>
    </recommendedName>
</protein>
<dbReference type="Proteomes" id="UP000751190">
    <property type="component" value="Unassembled WGS sequence"/>
</dbReference>
<reference evidence="2" key="1">
    <citation type="submission" date="2021-05" db="EMBL/GenBank/DDBJ databases">
        <title>The genome of the haptophyte Pavlova lutheri (Diacronema luteri, Pavlovales) - a model for lipid biosynthesis in eukaryotic algae.</title>
        <authorList>
            <person name="Hulatt C.J."/>
            <person name="Posewitz M.C."/>
        </authorList>
    </citation>
    <scope>NUCLEOTIDE SEQUENCE</scope>
    <source>
        <strain evidence="2">NIVA-4/92</strain>
    </source>
</reference>
<dbReference type="EMBL" id="JAGTXO010000017">
    <property type="protein sequence ID" value="KAG8463200.1"/>
    <property type="molecule type" value="Genomic_DNA"/>
</dbReference>
<comment type="caution">
    <text evidence="2">The sequence shown here is derived from an EMBL/GenBank/DDBJ whole genome shotgun (WGS) entry which is preliminary data.</text>
</comment>
<dbReference type="Gene3D" id="3.90.660.10">
    <property type="match status" value="1"/>
</dbReference>
<accession>A0A8J5XHK1</accession>
<proteinExistence type="predicted"/>
<dbReference type="PANTHER" id="PTHR23357">
    <property type="entry name" value="RENALASE"/>
    <property type="match status" value="1"/>
</dbReference>
<dbReference type="InterPro" id="IPR036188">
    <property type="entry name" value="FAD/NAD-bd_sf"/>
</dbReference>
<evidence type="ECO:0000259" key="1">
    <source>
        <dbReference type="Pfam" id="PF01593"/>
    </source>
</evidence>
<evidence type="ECO:0000313" key="2">
    <source>
        <dbReference type="EMBL" id="KAG8463200.1"/>
    </source>
</evidence>
<dbReference type="PANTHER" id="PTHR23357:SF1">
    <property type="entry name" value="RENALASE"/>
    <property type="match status" value="1"/>
</dbReference>
<dbReference type="OrthoDB" id="2161133at2759"/>
<dbReference type="SUPFAM" id="SSF51905">
    <property type="entry name" value="FAD/NAD(P)-binding domain"/>
    <property type="match status" value="1"/>
</dbReference>
<dbReference type="GO" id="GO:0016651">
    <property type="term" value="F:oxidoreductase activity, acting on NAD(P)H"/>
    <property type="evidence" value="ECO:0007669"/>
    <property type="project" value="InterPro"/>
</dbReference>
<dbReference type="InterPro" id="IPR040174">
    <property type="entry name" value="RNLS"/>
</dbReference>
<dbReference type="AlphaFoldDB" id="A0A8J5XHK1"/>
<dbReference type="Pfam" id="PF01593">
    <property type="entry name" value="Amino_oxidase"/>
    <property type="match status" value="1"/>
</dbReference>
<sequence>MSRKRVLLVGGGLTSAMVARLLRDAALAGEIELHAWDRRDTIGGRASVEHCEQTGGTAEMGLQYVTEVDGVSGEHRELYDALERAGLLVPMHATIDGARNADGDGPKWVAPSGFDAVTKALFDASGAHLALGRAVSAIERVTTSHADGHSSTTWRVSSAGLSGGGDEQFDAVVLTMPVPHVLALGGAVAEALLARPELLEGLRGVQYSSRYALALFYAPDDERAAAFFAQLPWTCKYVPKEEDDAVVFLSKCAAKRDASEPPSLVVHSSVPFALSKLKESVDPDDATAELLARVRALLPGLPEPVETRTTLWRLSQVRAPLESAHAAHTLADGDAPLILAGDALSKHGSRFDGCFESAHAAASALRTGLGLRAPRGPGDAAALGA</sequence>
<dbReference type="Pfam" id="PF13450">
    <property type="entry name" value="NAD_binding_8"/>
    <property type="match status" value="1"/>
</dbReference>
<evidence type="ECO:0000313" key="3">
    <source>
        <dbReference type="Proteomes" id="UP000751190"/>
    </source>
</evidence>